<dbReference type="Proteomes" id="UP001241092">
    <property type="component" value="Chromosome"/>
</dbReference>
<protein>
    <submittedName>
        <fullName evidence="2">Uncharacterized protein</fullName>
    </submittedName>
</protein>
<evidence type="ECO:0000313" key="2">
    <source>
        <dbReference type="EMBL" id="BDY27328.1"/>
    </source>
</evidence>
<evidence type="ECO:0000313" key="3">
    <source>
        <dbReference type="Proteomes" id="UP001241092"/>
    </source>
</evidence>
<name>A0AAI8XM37_MYCME</name>
<organism evidence="2 3">
    <name type="scientific">Mycolicibacterium mageritense</name>
    <name type="common">Mycobacterium mageritense</name>
    <dbReference type="NCBI Taxonomy" id="53462"/>
    <lineage>
        <taxon>Bacteria</taxon>
        <taxon>Bacillati</taxon>
        <taxon>Actinomycetota</taxon>
        <taxon>Actinomycetes</taxon>
        <taxon>Mycobacteriales</taxon>
        <taxon>Mycobacteriaceae</taxon>
        <taxon>Mycolicibacterium</taxon>
    </lineage>
</organism>
<feature type="region of interest" description="Disordered" evidence="1">
    <location>
        <begin position="1"/>
        <end position="36"/>
    </location>
</feature>
<dbReference type="AlphaFoldDB" id="A0AAI8XM37"/>
<gene>
    <name evidence="2" type="ORF">hbim_01251</name>
</gene>
<dbReference type="EMBL" id="AP027452">
    <property type="protein sequence ID" value="BDY27328.1"/>
    <property type="molecule type" value="Genomic_DNA"/>
</dbReference>
<evidence type="ECO:0000256" key="1">
    <source>
        <dbReference type="SAM" id="MobiDB-lite"/>
    </source>
</evidence>
<dbReference type="RefSeq" id="WP_073904119.1">
    <property type="nucleotide sequence ID" value="NZ_AP027452.1"/>
</dbReference>
<sequence>MFTQPGQSPVVPGADPSRDVLDEHIDERGPDTGTAYPMLSGIDDAWFGGPSDMLGRTGPG</sequence>
<reference evidence="2" key="1">
    <citation type="submission" date="2023-03" db="EMBL/GenBank/DDBJ databases">
        <title>Draft genome sequence of a Mycolicibacterium mageritense strain H4_3_1 isolated from a hybrid biological-inorganic system reactor.</title>
        <authorList>
            <person name="Feng X."/>
            <person name="Kazama D."/>
            <person name="Sato K."/>
            <person name="Kobayashi H."/>
        </authorList>
    </citation>
    <scope>NUCLEOTIDE SEQUENCE</scope>
    <source>
        <strain evidence="2">H4_3_1</strain>
    </source>
</reference>
<feature type="compositionally biased region" description="Basic and acidic residues" evidence="1">
    <location>
        <begin position="16"/>
        <end position="30"/>
    </location>
</feature>
<accession>A0AAI8XM37</accession>
<proteinExistence type="predicted"/>